<organism evidence="7">
    <name type="scientific">Eiseniibacteriota bacterium</name>
    <dbReference type="NCBI Taxonomy" id="2212470"/>
    <lineage>
        <taxon>Bacteria</taxon>
        <taxon>Candidatus Eiseniibacteriota</taxon>
    </lineage>
</organism>
<feature type="transmembrane region" description="Helical" evidence="5">
    <location>
        <begin position="217"/>
        <end position="246"/>
    </location>
</feature>
<dbReference type="Pfam" id="PF01061">
    <property type="entry name" value="ABC2_membrane"/>
    <property type="match status" value="1"/>
</dbReference>
<feature type="transmembrane region" description="Helical" evidence="5">
    <location>
        <begin position="252"/>
        <end position="274"/>
    </location>
</feature>
<feature type="transmembrane region" description="Helical" evidence="5">
    <location>
        <begin position="341"/>
        <end position="362"/>
    </location>
</feature>
<proteinExistence type="inferred from homology"/>
<name>A0A7V2F4B5_UNCEI</name>
<reference evidence="7" key="1">
    <citation type="journal article" date="2020" name="mSystems">
        <title>Genome- and Community-Level Interaction Insights into Carbon Utilization and Element Cycling Functions of Hydrothermarchaeota in Hydrothermal Sediment.</title>
        <authorList>
            <person name="Zhou Z."/>
            <person name="Liu Y."/>
            <person name="Xu W."/>
            <person name="Pan J."/>
            <person name="Luo Z.H."/>
            <person name="Li M."/>
        </authorList>
    </citation>
    <scope>NUCLEOTIDE SEQUENCE [LARGE SCALE GENOMIC DNA]</scope>
    <source>
        <strain evidence="7">SpSt-1233</strain>
    </source>
</reference>
<comment type="similarity">
    <text evidence="5">Belongs to the ABC-2 integral membrane protein family.</text>
</comment>
<dbReference type="PROSITE" id="PS51012">
    <property type="entry name" value="ABC_TM2"/>
    <property type="match status" value="1"/>
</dbReference>
<protein>
    <recommendedName>
        <fullName evidence="5">Transport permease protein</fullName>
    </recommendedName>
</protein>
<comment type="caution">
    <text evidence="7">The sequence shown here is derived from an EMBL/GenBank/DDBJ whole genome shotgun (WGS) entry which is preliminary data.</text>
</comment>
<dbReference type="PANTHER" id="PTHR43027">
    <property type="entry name" value="DOXORUBICIN RESISTANCE ABC TRANSPORTER PERMEASE PROTEIN DRRC-RELATED"/>
    <property type="match status" value="1"/>
</dbReference>
<evidence type="ECO:0000256" key="1">
    <source>
        <dbReference type="ARBA" id="ARBA00004141"/>
    </source>
</evidence>
<gene>
    <name evidence="7" type="ORF">ENO08_07335</name>
</gene>
<comment type="subcellular location">
    <subcellularLocation>
        <location evidence="5">Cell membrane</location>
        <topology evidence="5">Multi-pass membrane protein</topology>
    </subcellularLocation>
    <subcellularLocation>
        <location evidence="1">Membrane</location>
        <topology evidence="1">Multi-pass membrane protein</topology>
    </subcellularLocation>
</comment>
<dbReference type="GO" id="GO:0140359">
    <property type="term" value="F:ABC-type transporter activity"/>
    <property type="evidence" value="ECO:0007669"/>
    <property type="project" value="InterPro"/>
</dbReference>
<keyword evidence="5" id="KW-1003">Cell membrane</keyword>
<feature type="transmembrane region" description="Helical" evidence="5">
    <location>
        <begin position="173"/>
        <end position="196"/>
    </location>
</feature>
<dbReference type="InterPro" id="IPR013525">
    <property type="entry name" value="ABC2_TM"/>
</dbReference>
<dbReference type="AlphaFoldDB" id="A0A7V2F4B5"/>
<sequence length="365" mass="39841">MQFKEFFREPEVLFWAIGFPIALAFLLGIAIDRGGPAERRVAVVAGTAAEADSARVWLESLAGARPAAEADSARAPLEPRARYAAEDPAAMTPRIEFVSMTEEEAVLALKRGKIALFVERAAREGGIRYRFDPRSGEAQLVYLALERALHRGAGGVESEVAPLEITGTRYIDFLVPGLLAMGIMGSAMWGIGWSLIEMRMKKLLRRMAATPMRKSTFLGSFFVTRLIINAIEFGAIFLFAFFYFGVRVEGSVPALVLALIAGNLAFAGLAVFTASRTKNSRVGNGLINAVTFPMTLLSGIFFSYHNFPEWAVPIVRKLPLTLLADSIRSIFTEGAGFGATILPTLALALIGLVFFAAGMRIFRWY</sequence>
<evidence type="ECO:0000256" key="3">
    <source>
        <dbReference type="ARBA" id="ARBA00022989"/>
    </source>
</evidence>
<dbReference type="PANTHER" id="PTHR43027:SF2">
    <property type="entry name" value="TRANSPORT PERMEASE PROTEIN"/>
    <property type="match status" value="1"/>
</dbReference>
<accession>A0A7V2F4B5</accession>
<evidence type="ECO:0000256" key="5">
    <source>
        <dbReference type="RuleBase" id="RU361157"/>
    </source>
</evidence>
<keyword evidence="5" id="KW-0813">Transport</keyword>
<keyword evidence="2 5" id="KW-0812">Transmembrane</keyword>
<evidence type="ECO:0000259" key="6">
    <source>
        <dbReference type="PROSITE" id="PS51012"/>
    </source>
</evidence>
<dbReference type="InterPro" id="IPR047817">
    <property type="entry name" value="ABC2_TM_bact-type"/>
</dbReference>
<keyword evidence="3 5" id="KW-1133">Transmembrane helix</keyword>
<dbReference type="Proteomes" id="UP000886069">
    <property type="component" value="Unassembled WGS sequence"/>
</dbReference>
<dbReference type="InterPro" id="IPR052902">
    <property type="entry name" value="ABC-2_transporter"/>
</dbReference>
<feature type="transmembrane region" description="Helical" evidence="5">
    <location>
        <begin position="286"/>
        <end position="304"/>
    </location>
</feature>
<evidence type="ECO:0000256" key="2">
    <source>
        <dbReference type="ARBA" id="ARBA00022692"/>
    </source>
</evidence>
<dbReference type="GO" id="GO:0005886">
    <property type="term" value="C:plasma membrane"/>
    <property type="evidence" value="ECO:0007669"/>
    <property type="project" value="UniProtKB-SubCell"/>
</dbReference>
<evidence type="ECO:0000313" key="7">
    <source>
        <dbReference type="EMBL" id="HER44254.1"/>
    </source>
</evidence>
<feature type="transmembrane region" description="Helical" evidence="5">
    <location>
        <begin position="12"/>
        <end position="31"/>
    </location>
</feature>
<evidence type="ECO:0000256" key="4">
    <source>
        <dbReference type="ARBA" id="ARBA00023136"/>
    </source>
</evidence>
<keyword evidence="4 5" id="KW-0472">Membrane</keyword>
<feature type="domain" description="ABC transmembrane type-2" evidence="6">
    <location>
        <begin position="138"/>
        <end position="365"/>
    </location>
</feature>
<dbReference type="EMBL" id="DSEC01000526">
    <property type="protein sequence ID" value="HER44254.1"/>
    <property type="molecule type" value="Genomic_DNA"/>
</dbReference>